<proteinExistence type="predicted"/>
<reference evidence="1 2" key="1">
    <citation type="submission" date="2022-01" db="EMBL/GenBank/DDBJ databases">
        <title>Whole genome-based taxonomy of the Shewanellaceae.</title>
        <authorList>
            <person name="Martin-Rodriguez A.J."/>
        </authorList>
    </citation>
    <scope>NUCLEOTIDE SEQUENCE [LARGE SCALE GENOMIC DNA]</scope>
    <source>
        <strain evidence="1 2">DSM 17177</strain>
    </source>
</reference>
<dbReference type="Proteomes" id="UP001203423">
    <property type="component" value="Unassembled WGS sequence"/>
</dbReference>
<dbReference type="Gene3D" id="3.30.2440.10">
    <property type="entry name" value="Secreted effector protein SifA"/>
    <property type="match status" value="1"/>
</dbReference>
<evidence type="ECO:0000313" key="2">
    <source>
        <dbReference type="Proteomes" id="UP001203423"/>
    </source>
</evidence>
<keyword evidence="2" id="KW-1185">Reference proteome</keyword>
<comment type="caution">
    <text evidence="1">The sequence shown here is derived from an EMBL/GenBank/DDBJ whole genome shotgun (WGS) entry which is preliminary data.</text>
</comment>
<name>A0ABT0LIX6_9GAMM</name>
<gene>
    <name evidence="1" type="ORF">L2764_25050</name>
</gene>
<sequence>METNSNISTNLTYQFNIAEDPLSQLKNLFDGTVLNKERINDILAGNVDNATTLSFFEKIIDILFCGSQKHQAMEYLKSNLDMFDLSQATEKEYSNQLINNFMALKALADPGSKEKINIDINSENLSFNIDGYRFQTTSMTTDQYLHYLHMDNEIDDLFKTIENFETLKLLLLESSKEKMSIKMGMNSIKFIINNQKILETDINYEQYCQLLKMDNVTQNEHMENTDFMEAGVDINHLDNDSDISNNELAQLFEDFDIE</sequence>
<organism evidence="1 2">
    <name type="scientific">Shewanella surugensis</name>
    <dbReference type="NCBI Taxonomy" id="212020"/>
    <lineage>
        <taxon>Bacteria</taxon>
        <taxon>Pseudomonadati</taxon>
        <taxon>Pseudomonadota</taxon>
        <taxon>Gammaproteobacteria</taxon>
        <taxon>Alteromonadales</taxon>
        <taxon>Shewanellaceae</taxon>
        <taxon>Shewanella</taxon>
    </lineage>
</organism>
<dbReference type="RefSeq" id="WP_248943086.1">
    <property type="nucleotide sequence ID" value="NZ_JAKIKS010000187.1"/>
</dbReference>
<accession>A0ABT0LIX6</accession>
<protein>
    <submittedName>
        <fullName evidence="1">Uncharacterized protein</fullName>
    </submittedName>
</protein>
<dbReference type="EMBL" id="JAKIKS010000187">
    <property type="protein sequence ID" value="MCL1127649.1"/>
    <property type="molecule type" value="Genomic_DNA"/>
</dbReference>
<evidence type="ECO:0000313" key="1">
    <source>
        <dbReference type="EMBL" id="MCL1127649.1"/>
    </source>
</evidence>